<evidence type="ECO:0000259" key="2">
    <source>
        <dbReference type="Pfam" id="PF13472"/>
    </source>
</evidence>
<protein>
    <submittedName>
        <fullName evidence="3">SGNH/GDSL hydrolase family protein</fullName>
    </submittedName>
</protein>
<proteinExistence type="predicted"/>
<accession>A0ABS3CGD0</accession>
<evidence type="ECO:0000313" key="3">
    <source>
        <dbReference type="EMBL" id="MBN7816154.1"/>
    </source>
</evidence>
<reference evidence="3 4" key="1">
    <citation type="submission" date="2021-03" db="EMBL/GenBank/DDBJ databases">
        <title>novel species isolated from a fishpond in China.</title>
        <authorList>
            <person name="Lu H."/>
            <person name="Cai Z."/>
        </authorList>
    </citation>
    <scope>NUCLEOTIDE SEQUENCE [LARGE SCALE GENOMIC DNA]</scope>
    <source>
        <strain evidence="3 4">YJ13C</strain>
    </source>
</reference>
<evidence type="ECO:0000313" key="4">
    <source>
        <dbReference type="Proteomes" id="UP000664480"/>
    </source>
</evidence>
<dbReference type="InterPro" id="IPR036514">
    <property type="entry name" value="SGNH_hydro_sf"/>
</dbReference>
<keyword evidence="3" id="KW-0378">Hydrolase</keyword>
<dbReference type="Gene3D" id="3.40.50.1110">
    <property type="entry name" value="SGNH hydrolase"/>
    <property type="match status" value="1"/>
</dbReference>
<keyword evidence="1" id="KW-0732">Signal</keyword>
<feature type="signal peptide" evidence="1">
    <location>
        <begin position="1"/>
        <end position="19"/>
    </location>
</feature>
<sequence length="236" mass="26932">MKPILFVCFFILLSSFSFSQSTDISNKETYLEGIKRELQIKWPENRTINLAYHGHSVPAGYFKTPIVNSFDSYSLLVLKGLKEIYPFAVVNSINTSIGGEDSESGQKRFKKEVLSHQPDILFIDYALNDRRIGLAASKKAWEKMIIKALKKNIKVILLTPSPDLKVNLTETGNELDLHRHQIIALAKKYEVGLVDSYRIFQNIQETCDCVKDYMSQGNHPNEKGHQLIATEILTYF</sequence>
<gene>
    <name evidence="3" type="ORF">J0A69_11970</name>
</gene>
<dbReference type="RefSeq" id="WP_206586787.1">
    <property type="nucleotide sequence ID" value="NZ_JAFKCU010000002.1"/>
</dbReference>
<comment type="caution">
    <text evidence="3">The sequence shown here is derived from an EMBL/GenBank/DDBJ whole genome shotgun (WGS) entry which is preliminary data.</text>
</comment>
<name>A0ABS3CGD0_9BACT</name>
<dbReference type="Proteomes" id="UP000664480">
    <property type="component" value="Unassembled WGS sequence"/>
</dbReference>
<dbReference type="PANTHER" id="PTHR30383">
    <property type="entry name" value="THIOESTERASE 1/PROTEASE 1/LYSOPHOSPHOLIPASE L1"/>
    <property type="match status" value="1"/>
</dbReference>
<dbReference type="CDD" id="cd00229">
    <property type="entry name" value="SGNH_hydrolase"/>
    <property type="match status" value="1"/>
</dbReference>
<dbReference type="EMBL" id="JAFKCU010000002">
    <property type="protein sequence ID" value="MBN7816154.1"/>
    <property type="molecule type" value="Genomic_DNA"/>
</dbReference>
<organism evidence="3 4">
    <name type="scientific">Algoriphagus pacificus</name>
    <dbReference type="NCBI Taxonomy" id="2811234"/>
    <lineage>
        <taxon>Bacteria</taxon>
        <taxon>Pseudomonadati</taxon>
        <taxon>Bacteroidota</taxon>
        <taxon>Cytophagia</taxon>
        <taxon>Cytophagales</taxon>
        <taxon>Cyclobacteriaceae</taxon>
        <taxon>Algoriphagus</taxon>
    </lineage>
</organism>
<dbReference type="PANTHER" id="PTHR30383:SF5">
    <property type="entry name" value="SGNH HYDROLASE-TYPE ESTERASE DOMAIN-CONTAINING PROTEIN"/>
    <property type="match status" value="1"/>
</dbReference>
<feature type="chain" id="PRO_5046386436" evidence="1">
    <location>
        <begin position="20"/>
        <end position="236"/>
    </location>
</feature>
<dbReference type="GO" id="GO:0016787">
    <property type="term" value="F:hydrolase activity"/>
    <property type="evidence" value="ECO:0007669"/>
    <property type="project" value="UniProtKB-KW"/>
</dbReference>
<evidence type="ECO:0000256" key="1">
    <source>
        <dbReference type="SAM" id="SignalP"/>
    </source>
</evidence>
<dbReference type="InterPro" id="IPR051532">
    <property type="entry name" value="Ester_Hydrolysis_Enzymes"/>
</dbReference>
<feature type="domain" description="SGNH hydrolase-type esterase" evidence="2">
    <location>
        <begin position="54"/>
        <end position="227"/>
    </location>
</feature>
<dbReference type="SUPFAM" id="SSF52266">
    <property type="entry name" value="SGNH hydrolase"/>
    <property type="match status" value="1"/>
</dbReference>
<dbReference type="InterPro" id="IPR013830">
    <property type="entry name" value="SGNH_hydro"/>
</dbReference>
<dbReference type="Pfam" id="PF13472">
    <property type="entry name" value="Lipase_GDSL_2"/>
    <property type="match status" value="1"/>
</dbReference>
<keyword evidence="4" id="KW-1185">Reference proteome</keyword>